<dbReference type="AlphaFoldDB" id="A0A672KE20"/>
<dbReference type="OMA" id="RTEQCEK"/>
<reference evidence="1" key="1">
    <citation type="submission" date="2025-08" db="UniProtKB">
        <authorList>
            <consortium name="Ensembl"/>
        </authorList>
    </citation>
    <scope>IDENTIFICATION</scope>
</reference>
<dbReference type="Proteomes" id="UP000472262">
    <property type="component" value="Unassembled WGS sequence"/>
</dbReference>
<dbReference type="PANTHER" id="PTHR13723:SF142">
    <property type="entry name" value="A DISINTEGRIN AND METALLOPROTEINASE WITH THROMBOSPONDIN MOTIFS 7"/>
    <property type="match status" value="1"/>
</dbReference>
<dbReference type="GO" id="GO:0004222">
    <property type="term" value="F:metalloendopeptidase activity"/>
    <property type="evidence" value="ECO:0007669"/>
    <property type="project" value="TreeGrafter"/>
</dbReference>
<dbReference type="PANTHER" id="PTHR13723">
    <property type="entry name" value="ADAMTS A DISINTEGRIN AND METALLOPROTEASE WITH THROMBOSPONDIN MOTIFS PROTEASE"/>
    <property type="match status" value="1"/>
</dbReference>
<dbReference type="GO" id="GO:0006508">
    <property type="term" value="P:proteolysis"/>
    <property type="evidence" value="ECO:0007669"/>
    <property type="project" value="TreeGrafter"/>
</dbReference>
<dbReference type="GO" id="GO:0031012">
    <property type="term" value="C:extracellular matrix"/>
    <property type="evidence" value="ECO:0007669"/>
    <property type="project" value="TreeGrafter"/>
</dbReference>
<dbReference type="InterPro" id="IPR050439">
    <property type="entry name" value="ADAMTS_ADAMTS-like"/>
</dbReference>
<dbReference type="Ensembl" id="ENSSGRT00000010488.1">
    <property type="protein sequence ID" value="ENSSGRP00000009627.1"/>
    <property type="gene ID" value="ENSSGRG00000006500.1"/>
</dbReference>
<sequence>MVDKGGHYYLETCLDILSKYCLGERRRYRTCNRDPCPADQTSFRHIQCSRFNTIPYKGKFYKWIHVNNRVNPCELHCRPVNEHFSERMLDTVIDGTQCYEGSQSRDICINGICKVGNGFDLFAQSQTVHVNFCLSFSL</sequence>
<organism evidence="1 2">
    <name type="scientific">Sinocyclocheilus grahami</name>
    <name type="common">Dianchi golden-line fish</name>
    <name type="synonym">Barbus grahami</name>
    <dbReference type="NCBI Taxonomy" id="75366"/>
    <lineage>
        <taxon>Eukaryota</taxon>
        <taxon>Metazoa</taxon>
        <taxon>Chordata</taxon>
        <taxon>Craniata</taxon>
        <taxon>Vertebrata</taxon>
        <taxon>Euteleostomi</taxon>
        <taxon>Actinopterygii</taxon>
        <taxon>Neopterygii</taxon>
        <taxon>Teleostei</taxon>
        <taxon>Ostariophysi</taxon>
        <taxon>Cypriniformes</taxon>
        <taxon>Cyprinidae</taxon>
        <taxon>Cyprininae</taxon>
        <taxon>Sinocyclocheilus</taxon>
    </lineage>
</organism>
<proteinExistence type="predicted"/>
<evidence type="ECO:0000313" key="1">
    <source>
        <dbReference type="Ensembl" id="ENSSGRP00000009627.1"/>
    </source>
</evidence>
<protein>
    <submittedName>
        <fullName evidence="1">Uncharacterized protein</fullName>
    </submittedName>
</protein>
<dbReference type="InParanoid" id="A0A672KE20"/>
<keyword evidence="2" id="KW-1185">Reference proteome</keyword>
<dbReference type="GO" id="GO:0030198">
    <property type="term" value="P:extracellular matrix organization"/>
    <property type="evidence" value="ECO:0007669"/>
    <property type="project" value="TreeGrafter"/>
</dbReference>
<reference evidence="1" key="2">
    <citation type="submission" date="2025-09" db="UniProtKB">
        <authorList>
            <consortium name="Ensembl"/>
        </authorList>
    </citation>
    <scope>IDENTIFICATION</scope>
</reference>
<accession>A0A672KE20</accession>
<name>A0A672KE20_SINGR</name>
<evidence type="ECO:0000313" key="2">
    <source>
        <dbReference type="Proteomes" id="UP000472262"/>
    </source>
</evidence>